<protein>
    <recommendedName>
        <fullName evidence="1">Protein kinase domain-containing protein</fullName>
    </recommendedName>
</protein>
<proteinExistence type="predicted"/>
<evidence type="ECO:0000313" key="3">
    <source>
        <dbReference type="Proteomes" id="UP000829354"/>
    </source>
</evidence>
<accession>A0AAE9EPR4</accession>
<dbReference type="PROSITE" id="PS50011">
    <property type="entry name" value="PROTEIN_KINASE_DOM"/>
    <property type="match status" value="1"/>
</dbReference>
<organism evidence="2 3">
    <name type="scientific">Caenorhabditis briggsae</name>
    <dbReference type="NCBI Taxonomy" id="6238"/>
    <lineage>
        <taxon>Eukaryota</taxon>
        <taxon>Metazoa</taxon>
        <taxon>Ecdysozoa</taxon>
        <taxon>Nematoda</taxon>
        <taxon>Chromadorea</taxon>
        <taxon>Rhabditida</taxon>
        <taxon>Rhabditina</taxon>
        <taxon>Rhabditomorpha</taxon>
        <taxon>Rhabditoidea</taxon>
        <taxon>Rhabditidae</taxon>
        <taxon>Peloderinae</taxon>
        <taxon>Caenorhabditis</taxon>
    </lineage>
</organism>
<dbReference type="InterPro" id="IPR000719">
    <property type="entry name" value="Prot_kinase_dom"/>
</dbReference>
<dbReference type="Proteomes" id="UP000829354">
    <property type="component" value="Chromosome III"/>
</dbReference>
<dbReference type="SUPFAM" id="SSF56112">
    <property type="entry name" value="Protein kinase-like (PK-like)"/>
    <property type="match status" value="1"/>
</dbReference>
<dbReference type="Gene3D" id="3.30.200.20">
    <property type="entry name" value="Phosphorylase Kinase, domain 1"/>
    <property type="match status" value="1"/>
</dbReference>
<dbReference type="EMBL" id="CP092622">
    <property type="protein sequence ID" value="UMM25484.1"/>
    <property type="molecule type" value="Genomic_DNA"/>
</dbReference>
<evidence type="ECO:0000259" key="1">
    <source>
        <dbReference type="PROSITE" id="PS50011"/>
    </source>
</evidence>
<reference evidence="2 3" key="1">
    <citation type="submission" date="2022-04" db="EMBL/GenBank/DDBJ databases">
        <title>Chromosome-level reference genomes for two strains of Caenorhabditis briggsae: an improved platform for comparative genomics.</title>
        <authorList>
            <person name="Stevens L."/>
            <person name="Andersen E."/>
        </authorList>
    </citation>
    <scope>NUCLEOTIDE SEQUENCE [LARGE SCALE GENOMIC DNA]</scope>
    <source>
        <strain evidence="2">VX34</strain>
        <tissue evidence="2">Whole-organism</tissue>
    </source>
</reference>
<dbReference type="InterPro" id="IPR011009">
    <property type="entry name" value="Kinase-like_dom_sf"/>
</dbReference>
<evidence type="ECO:0000313" key="2">
    <source>
        <dbReference type="EMBL" id="UMM25484.1"/>
    </source>
</evidence>
<dbReference type="GO" id="GO:0005524">
    <property type="term" value="F:ATP binding"/>
    <property type="evidence" value="ECO:0007669"/>
    <property type="project" value="InterPro"/>
</dbReference>
<gene>
    <name evidence="2" type="ORF">L5515_005292</name>
</gene>
<feature type="domain" description="Protein kinase" evidence="1">
    <location>
        <begin position="13"/>
        <end position="111"/>
    </location>
</feature>
<sequence>MSFAIGSLIKKRFHVTSRLGKGGYGTVYKVTDTQDEKAKAMKVIEGIDPDLTEIKNLKYWKYSRNTTTKTANQQGHQKDESSEAEQFNKVYFFNNESFVTVSDKIRNKRKH</sequence>
<dbReference type="GO" id="GO:0004672">
    <property type="term" value="F:protein kinase activity"/>
    <property type="evidence" value="ECO:0007669"/>
    <property type="project" value="InterPro"/>
</dbReference>
<keyword evidence="3" id="KW-1185">Reference proteome</keyword>
<dbReference type="AlphaFoldDB" id="A0AAE9EPR4"/>
<name>A0AAE9EPR4_CAEBR</name>